<accession>A0A161WEY8</accession>
<feature type="domain" description="ABC transporter" evidence="4">
    <location>
        <begin position="1"/>
        <end position="231"/>
    </location>
</feature>
<dbReference type="InterPro" id="IPR003439">
    <property type="entry name" value="ABC_transporter-like_ATP-bd"/>
</dbReference>
<keyword evidence="2" id="KW-0547">Nucleotide-binding</keyword>
<evidence type="ECO:0000313" key="5">
    <source>
        <dbReference type="EMBL" id="KZN96434.1"/>
    </source>
</evidence>
<evidence type="ECO:0000256" key="2">
    <source>
        <dbReference type="ARBA" id="ARBA00022741"/>
    </source>
</evidence>
<evidence type="ECO:0000259" key="4">
    <source>
        <dbReference type="PROSITE" id="PS50893"/>
    </source>
</evidence>
<dbReference type="SUPFAM" id="SSF52540">
    <property type="entry name" value="P-loop containing nucleoside triphosphate hydrolases"/>
    <property type="match status" value="1"/>
</dbReference>
<dbReference type="PANTHER" id="PTHR42939:SF1">
    <property type="entry name" value="ABC TRANSPORTER ATP-BINDING PROTEIN ALBC-RELATED"/>
    <property type="match status" value="1"/>
</dbReference>
<evidence type="ECO:0000256" key="3">
    <source>
        <dbReference type="ARBA" id="ARBA00022840"/>
    </source>
</evidence>
<dbReference type="STRING" id="33936.AZI98_08750"/>
<dbReference type="GO" id="GO:0005524">
    <property type="term" value="F:ATP binding"/>
    <property type="evidence" value="ECO:0007669"/>
    <property type="project" value="UniProtKB-KW"/>
</dbReference>
<keyword evidence="3" id="KW-0067">ATP-binding</keyword>
<dbReference type="PANTHER" id="PTHR42939">
    <property type="entry name" value="ABC TRANSPORTER ATP-BINDING PROTEIN ALBC-RELATED"/>
    <property type="match status" value="1"/>
</dbReference>
<accession>A0A165XUY3</accession>
<keyword evidence="1" id="KW-0813">Transport</keyword>
<dbReference type="InterPro" id="IPR027417">
    <property type="entry name" value="P-loop_NTPase"/>
</dbReference>
<organism evidence="5 6">
    <name type="scientific">Aeribacillus pallidus</name>
    <dbReference type="NCBI Taxonomy" id="33936"/>
    <lineage>
        <taxon>Bacteria</taxon>
        <taxon>Bacillati</taxon>
        <taxon>Bacillota</taxon>
        <taxon>Bacilli</taxon>
        <taxon>Bacillales</taxon>
        <taxon>Bacillaceae</taxon>
        <taxon>Aeribacillus</taxon>
    </lineage>
</organism>
<dbReference type="PROSITE" id="PS50893">
    <property type="entry name" value="ABC_TRANSPORTER_2"/>
    <property type="match status" value="1"/>
</dbReference>
<name>A0A161WEY8_9BACI</name>
<comment type="caution">
    <text evidence="5">The sequence shown here is derived from an EMBL/GenBank/DDBJ whole genome shotgun (WGS) entry which is preliminary data.</text>
</comment>
<gene>
    <name evidence="5" type="ORF">AZI98_08750</name>
</gene>
<dbReference type="OrthoDB" id="9804819at2"/>
<protein>
    <recommendedName>
        <fullName evidence="4">ABC transporter domain-containing protein</fullName>
    </recommendedName>
</protein>
<dbReference type="AlphaFoldDB" id="A0A161WEY8"/>
<dbReference type="Pfam" id="PF00005">
    <property type="entry name" value="ABC_tran"/>
    <property type="match status" value="1"/>
</dbReference>
<dbReference type="Proteomes" id="UP000076476">
    <property type="component" value="Unassembled WGS sequence"/>
</dbReference>
<proteinExistence type="predicted"/>
<dbReference type="SMART" id="SM00382">
    <property type="entry name" value="AAA"/>
    <property type="match status" value="1"/>
</dbReference>
<sequence>MIIKDVSKRYKEYDVLKSINITLKRGEIYGLLGPNGAGKSTLLKCIIGLVTPDSGKIFIDGKTIDDDRSEFLQYIGYVPDTPFIYNYLTPKEYLDFIADLQQVPDSQKTDRIQMLLKNFSLKDKENEMISTLSFGMKHKLSVAGAIIHEPDVLLLDEPLSSFDPPTTMFMKKFLREYADSGKIIFMSTHLVHVAQNLCDRVGVLINGEILKEYTNMKNIINFENMIINDMEEIG</sequence>
<dbReference type="EMBL" id="LWBR01000023">
    <property type="protein sequence ID" value="KZN96434.1"/>
    <property type="molecule type" value="Genomic_DNA"/>
</dbReference>
<dbReference type="GeneID" id="301124771"/>
<dbReference type="RefSeq" id="WP_063387905.1">
    <property type="nucleotide sequence ID" value="NZ_LVHY01000082.1"/>
</dbReference>
<dbReference type="InterPro" id="IPR003593">
    <property type="entry name" value="AAA+_ATPase"/>
</dbReference>
<dbReference type="InterPro" id="IPR051782">
    <property type="entry name" value="ABC_Transporter_VariousFunc"/>
</dbReference>
<dbReference type="CDD" id="cd03230">
    <property type="entry name" value="ABC_DR_subfamily_A"/>
    <property type="match status" value="1"/>
</dbReference>
<keyword evidence="6" id="KW-1185">Reference proteome</keyword>
<evidence type="ECO:0000313" key="6">
    <source>
        <dbReference type="Proteomes" id="UP000076476"/>
    </source>
</evidence>
<reference evidence="5 6" key="1">
    <citation type="submission" date="2016-04" db="EMBL/GenBank/DDBJ databases">
        <title>Draft genome sequence of Aeribacillus pallidus 8m3 from petroleum reservoir.</title>
        <authorList>
            <person name="Poltaraus A.B."/>
            <person name="Nazina T.N."/>
            <person name="Tourova T.P."/>
            <person name="Malakho S.M."/>
            <person name="Korshunova A.V."/>
            <person name="Sokolova D.S."/>
        </authorList>
    </citation>
    <scope>NUCLEOTIDE SEQUENCE [LARGE SCALE GENOMIC DNA]</scope>
    <source>
        <strain evidence="5 6">8m3</strain>
    </source>
</reference>
<dbReference type="Gene3D" id="3.40.50.300">
    <property type="entry name" value="P-loop containing nucleotide triphosphate hydrolases"/>
    <property type="match status" value="1"/>
</dbReference>
<dbReference type="GO" id="GO:0016887">
    <property type="term" value="F:ATP hydrolysis activity"/>
    <property type="evidence" value="ECO:0007669"/>
    <property type="project" value="InterPro"/>
</dbReference>
<evidence type="ECO:0000256" key="1">
    <source>
        <dbReference type="ARBA" id="ARBA00022448"/>
    </source>
</evidence>